<protein>
    <submittedName>
        <fullName evidence="1">Uncharacterized protein</fullName>
    </submittedName>
</protein>
<reference evidence="1 2" key="1">
    <citation type="submission" date="2019-04" db="EMBL/GenBank/DDBJ databases">
        <title>The sequence and de novo assembly of Takifugu bimaculatus genome using PacBio and Hi-C technologies.</title>
        <authorList>
            <person name="Xu P."/>
            <person name="Liu B."/>
            <person name="Zhou Z."/>
        </authorList>
    </citation>
    <scope>NUCLEOTIDE SEQUENCE [LARGE SCALE GENOMIC DNA]</scope>
    <source>
        <strain evidence="1">TB-2018</strain>
        <tissue evidence="1">Muscle</tissue>
    </source>
</reference>
<gene>
    <name evidence="1" type="ORF">fugu_016503</name>
</gene>
<accession>A0A4Z2BVQ3</accession>
<dbReference type="EMBL" id="SWLE01000010">
    <property type="protein sequence ID" value="TNM95420.1"/>
    <property type="molecule type" value="Genomic_DNA"/>
</dbReference>
<evidence type="ECO:0000313" key="2">
    <source>
        <dbReference type="Proteomes" id="UP000516260"/>
    </source>
</evidence>
<name>A0A4Z2BVQ3_9TELE</name>
<dbReference type="AlphaFoldDB" id="A0A4Z2BVQ3"/>
<proteinExistence type="predicted"/>
<evidence type="ECO:0000313" key="1">
    <source>
        <dbReference type="EMBL" id="TNM95420.1"/>
    </source>
</evidence>
<organism evidence="1 2">
    <name type="scientific">Takifugu bimaculatus</name>
    <dbReference type="NCBI Taxonomy" id="433685"/>
    <lineage>
        <taxon>Eukaryota</taxon>
        <taxon>Metazoa</taxon>
        <taxon>Chordata</taxon>
        <taxon>Craniata</taxon>
        <taxon>Vertebrata</taxon>
        <taxon>Euteleostomi</taxon>
        <taxon>Actinopterygii</taxon>
        <taxon>Neopterygii</taxon>
        <taxon>Teleostei</taxon>
        <taxon>Neoteleostei</taxon>
        <taxon>Acanthomorphata</taxon>
        <taxon>Eupercaria</taxon>
        <taxon>Tetraodontiformes</taxon>
        <taxon>Tetradontoidea</taxon>
        <taxon>Tetraodontidae</taxon>
        <taxon>Takifugu</taxon>
    </lineage>
</organism>
<keyword evidence="2" id="KW-1185">Reference proteome</keyword>
<comment type="caution">
    <text evidence="1">The sequence shown here is derived from an EMBL/GenBank/DDBJ whole genome shotgun (WGS) entry which is preliminary data.</text>
</comment>
<sequence>MQLDFKLKKKKKEMKKRTFYALSAFSHSSGIVNKCLFSDYFCLSSTMPPPHLGFSFKKRVNCIVDSTVSSVYETIQIHVTPPPPFLWSFLWLSVNAQISAPPPPPNPRCFAPPPRFPPRHQIKMTTDYTFV</sequence>
<dbReference type="Proteomes" id="UP000516260">
    <property type="component" value="Chromosome 18"/>
</dbReference>